<keyword evidence="1" id="KW-0347">Helicase</keyword>
<accession>A0A9D2H554</accession>
<dbReference type="InterPro" id="IPR021202">
    <property type="entry name" value="Rv3654c-like"/>
</dbReference>
<evidence type="ECO:0000313" key="2">
    <source>
        <dbReference type="Proteomes" id="UP000824220"/>
    </source>
</evidence>
<proteinExistence type="predicted"/>
<keyword evidence="1" id="KW-0378">Hydrolase</keyword>
<dbReference type="Proteomes" id="UP000824220">
    <property type="component" value="Unassembled WGS sequence"/>
</dbReference>
<dbReference type="GO" id="GO:0004386">
    <property type="term" value="F:helicase activity"/>
    <property type="evidence" value="ECO:0007669"/>
    <property type="project" value="UniProtKB-KW"/>
</dbReference>
<protein>
    <submittedName>
        <fullName evidence="1">Helicase</fullName>
    </submittedName>
</protein>
<dbReference type="EMBL" id="DXAM01000110">
    <property type="protein sequence ID" value="HJA04753.1"/>
    <property type="molecule type" value="Genomic_DNA"/>
</dbReference>
<keyword evidence="1" id="KW-0067">ATP-binding</keyword>
<reference evidence="1" key="2">
    <citation type="submission" date="2021-04" db="EMBL/GenBank/DDBJ databases">
        <authorList>
            <person name="Gilroy R."/>
        </authorList>
    </citation>
    <scope>NUCLEOTIDE SEQUENCE</scope>
    <source>
        <strain evidence="1">ChiHjej8B7-3636</strain>
    </source>
</reference>
<reference evidence="1" key="1">
    <citation type="journal article" date="2021" name="PeerJ">
        <title>Extensive microbial diversity within the chicken gut microbiome revealed by metagenomics and culture.</title>
        <authorList>
            <person name="Gilroy R."/>
            <person name="Ravi A."/>
            <person name="Getino M."/>
            <person name="Pursley I."/>
            <person name="Horton D.L."/>
            <person name="Alikhan N.F."/>
            <person name="Baker D."/>
            <person name="Gharbi K."/>
            <person name="Hall N."/>
            <person name="Watson M."/>
            <person name="Adriaenssens E.M."/>
            <person name="Foster-Nyarko E."/>
            <person name="Jarju S."/>
            <person name="Secka A."/>
            <person name="Antonio M."/>
            <person name="Oren A."/>
            <person name="Chaudhuri R.R."/>
            <person name="La Ragione R."/>
            <person name="Hildebrand F."/>
            <person name="Pallen M.J."/>
        </authorList>
    </citation>
    <scope>NUCLEOTIDE SEQUENCE</scope>
    <source>
        <strain evidence="1">ChiHjej8B7-3636</strain>
    </source>
</reference>
<comment type="caution">
    <text evidence="1">The sequence shown here is derived from an EMBL/GenBank/DDBJ whole genome shotgun (WGS) entry which is preliminary data.</text>
</comment>
<sequence>MGASVLTAGATFCAATLAIGLAVVGGGAVAGQRASGIADAAALAAADALAGFATGDPCGRAAQVVSAQGASITSCDIDGLIATVGVSMTYARFPVAAAARAGPPVSAESP</sequence>
<dbReference type="NCBIfam" id="TIGR03816">
    <property type="entry name" value="tadE_like_DECH"/>
    <property type="match status" value="1"/>
</dbReference>
<name>A0A9D2H554_9MICO</name>
<keyword evidence="1" id="KW-0547">Nucleotide-binding</keyword>
<organism evidence="1 2">
    <name type="scientific">Candidatus Microbacterium stercoravium</name>
    <dbReference type="NCBI Taxonomy" id="2838697"/>
    <lineage>
        <taxon>Bacteria</taxon>
        <taxon>Bacillati</taxon>
        <taxon>Actinomycetota</taxon>
        <taxon>Actinomycetes</taxon>
        <taxon>Micrococcales</taxon>
        <taxon>Microbacteriaceae</taxon>
        <taxon>Microbacterium</taxon>
    </lineage>
</organism>
<evidence type="ECO:0000313" key="1">
    <source>
        <dbReference type="EMBL" id="HJA04753.1"/>
    </source>
</evidence>
<gene>
    <name evidence="1" type="ORF">H9800_07810</name>
</gene>
<dbReference type="AlphaFoldDB" id="A0A9D2H554"/>